<gene>
    <name evidence="1" type="ORF">DGYR_LOCUS2222</name>
</gene>
<proteinExistence type="predicted"/>
<evidence type="ECO:0000313" key="1">
    <source>
        <dbReference type="EMBL" id="CAD5113189.1"/>
    </source>
</evidence>
<dbReference type="Gene3D" id="2.130.10.10">
    <property type="entry name" value="YVTN repeat-like/Quinoprotein amine dehydrogenase"/>
    <property type="match status" value="1"/>
</dbReference>
<dbReference type="GO" id="GO:0000462">
    <property type="term" value="P:maturation of SSU-rRNA from tricistronic rRNA transcript (SSU-rRNA, 5.8S rRNA, LSU-rRNA)"/>
    <property type="evidence" value="ECO:0007669"/>
    <property type="project" value="InterPro"/>
</dbReference>
<dbReference type="InterPro" id="IPR036322">
    <property type="entry name" value="WD40_repeat_dom_sf"/>
</dbReference>
<dbReference type="InterPro" id="IPR015943">
    <property type="entry name" value="WD40/YVTN_repeat-like_dom_sf"/>
</dbReference>
<accession>A0A7I8VA43</accession>
<sequence>MLAYSDTKNSRLFTLEGGGSKLTKIRLTKPLDPSWKILVLADAVICCQSHGKVLLIDVRDDCQVFTIKEGGDVISVLKTSEDEKYFALGDHGSNIEVYDVKTREMVYNLPQYSTAQPTAMAFHPQLPLLIASYSDEKIFEFDSEKGQYTQRALVLNDTWRSRRFLGDVVVNIQYETNNNKIILQTHSTISIIDPSGTQRDGLHECKEFKYILYGQSFNGQMVVVEQTPDRIANNFPAALRKKQFGT</sequence>
<dbReference type="Proteomes" id="UP000549394">
    <property type="component" value="Unassembled WGS sequence"/>
</dbReference>
<organism evidence="1 2">
    <name type="scientific">Dimorphilus gyrociliatus</name>
    <dbReference type="NCBI Taxonomy" id="2664684"/>
    <lineage>
        <taxon>Eukaryota</taxon>
        <taxon>Metazoa</taxon>
        <taxon>Spiralia</taxon>
        <taxon>Lophotrochozoa</taxon>
        <taxon>Annelida</taxon>
        <taxon>Polychaeta</taxon>
        <taxon>Polychaeta incertae sedis</taxon>
        <taxon>Dinophilidae</taxon>
        <taxon>Dimorphilus</taxon>
    </lineage>
</organism>
<comment type="caution">
    <text evidence="1">The sequence shown here is derived from an EMBL/GenBank/DDBJ whole genome shotgun (WGS) entry which is preliminary data.</text>
</comment>
<evidence type="ECO:0000313" key="2">
    <source>
        <dbReference type="Proteomes" id="UP000549394"/>
    </source>
</evidence>
<dbReference type="OrthoDB" id="8883818at2759"/>
<dbReference type="GO" id="GO:0032040">
    <property type="term" value="C:small-subunit processome"/>
    <property type="evidence" value="ECO:0007669"/>
    <property type="project" value="TreeGrafter"/>
</dbReference>
<protein>
    <submittedName>
        <fullName evidence="1">DgyrCDS2377</fullName>
    </submittedName>
</protein>
<dbReference type="EMBL" id="CAJFCJ010000003">
    <property type="protein sequence ID" value="CAD5113189.1"/>
    <property type="molecule type" value="Genomic_DNA"/>
</dbReference>
<name>A0A7I8VA43_9ANNE</name>
<dbReference type="GO" id="GO:0030686">
    <property type="term" value="C:90S preribosome"/>
    <property type="evidence" value="ECO:0007669"/>
    <property type="project" value="InterPro"/>
</dbReference>
<dbReference type="GO" id="GO:0003723">
    <property type="term" value="F:RNA binding"/>
    <property type="evidence" value="ECO:0007669"/>
    <property type="project" value="TreeGrafter"/>
</dbReference>
<dbReference type="GO" id="GO:0034455">
    <property type="term" value="C:t-UTP complex"/>
    <property type="evidence" value="ECO:0007669"/>
    <property type="project" value="TreeGrafter"/>
</dbReference>
<dbReference type="PANTHER" id="PTHR44163">
    <property type="entry name" value="U3 SMALL NUCLEOLAR RNA-ASSOCIATED PROTEIN 4 HOMOLOG"/>
    <property type="match status" value="1"/>
</dbReference>
<dbReference type="AlphaFoldDB" id="A0A7I8VA43"/>
<dbReference type="InterPro" id="IPR046351">
    <property type="entry name" value="UTP4"/>
</dbReference>
<reference evidence="1 2" key="1">
    <citation type="submission" date="2020-08" db="EMBL/GenBank/DDBJ databases">
        <authorList>
            <person name="Hejnol A."/>
        </authorList>
    </citation>
    <scope>NUCLEOTIDE SEQUENCE [LARGE SCALE GENOMIC DNA]</scope>
</reference>
<dbReference type="PANTHER" id="PTHR44163:SF1">
    <property type="entry name" value="U3 SMALL NUCLEOLAR RNA-ASSOCIATED PROTEIN 4 HOMOLOG"/>
    <property type="match status" value="1"/>
</dbReference>
<keyword evidence="2" id="KW-1185">Reference proteome</keyword>
<dbReference type="SUPFAM" id="SSF50978">
    <property type="entry name" value="WD40 repeat-like"/>
    <property type="match status" value="1"/>
</dbReference>